<keyword evidence="6" id="KW-1185">Reference proteome</keyword>
<dbReference type="GO" id="GO:0005829">
    <property type="term" value="C:cytosol"/>
    <property type="evidence" value="ECO:0007669"/>
    <property type="project" value="TreeGrafter"/>
</dbReference>
<evidence type="ECO:0000256" key="3">
    <source>
        <dbReference type="ARBA" id="ARBA00023163"/>
    </source>
</evidence>
<dbReference type="Pfam" id="PF01037">
    <property type="entry name" value="AsnC_trans_reg"/>
    <property type="match status" value="1"/>
</dbReference>
<dbReference type="SUPFAM" id="SSF46785">
    <property type="entry name" value="Winged helix' DNA-binding domain"/>
    <property type="match status" value="1"/>
</dbReference>
<dbReference type="Pfam" id="PF13412">
    <property type="entry name" value="HTH_24"/>
    <property type="match status" value="1"/>
</dbReference>
<keyword evidence="2 5" id="KW-0238">DNA-binding</keyword>
<dbReference type="AlphaFoldDB" id="A0A1G6MNX9"/>
<evidence type="ECO:0000256" key="1">
    <source>
        <dbReference type="ARBA" id="ARBA00023015"/>
    </source>
</evidence>
<accession>A0A1G6MNX9</accession>
<evidence type="ECO:0000313" key="6">
    <source>
        <dbReference type="Proteomes" id="UP000198908"/>
    </source>
</evidence>
<dbReference type="SUPFAM" id="SSF54909">
    <property type="entry name" value="Dimeric alpha+beta barrel"/>
    <property type="match status" value="1"/>
</dbReference>
<dbReference type="PRINTS" id="PR00033">
    <property type="entry name" value="HTHASNC"/>
</dbReference>
<dbReference type="CDD" id="cd00090">
    <property type="entry name" value="HTH_ARSR"/>
    <property type="match status" value="1"/>
</dbReference>
<dbReference type="PROSITE" id="PS50956">
    <property type="entry name" value="HTH_ASNC_2"/>
    <property type="match status" value="1"/>
</dbReference>
<keyword evidence="1" id="KW-0805">Transcription regulation</keyword>
<feature type="domain" description="HTH asnC-type" evidence="4">
    <location>
        <begin position="4"/>
        <end position="65"/>
    </location>
</feature>
<dbReference type="Proteomes" id="UP000198908">
    <property type="component" value="Unassembled WGS sequence"/>
</dbReference>
<dbReference type="PANTHER" id="PTHR30154:SF34">
    <property type="entry name" value="TRANSCRIPTIONAL REGULATOR AZLB"/>
    <property type="match status" value="1"/>
</dbReference>
<dbReference type="EMBL" id="FMYQ01000008">
    <property type="protein sequence ID" value="SDC57239.1"/>
    <property type="molecule type" value="Genomic_DNA"/>
</dbReference>
<dbReference type="STRING" id="416944.SAMN05421548_10836"/>
<dbReference type="Gene3D" id="1.10.10.10">
    <property type="entry name" value="Winged helix-like DNA-binding domain superfamily/Winged helix DNA-binding domain"/>
    <property type="match status" value="1"/>
</dbReference>
<dbReference type="Gene3D" id="3.30.70.920">
    <property type="match status" value="1"/>
</dbReference>
<reference evidence="6" key="1">
    <citation type="submission" date="2016-09" db="EMBL/GenBank/DDBJ databases">
        <authorList>
            <person name="Varghese N."/>
            <person name="Submissions S."/>
        </authorList>
    </citation>
    <scope>NUCLEOTIDE SEQUENCE [LARGE SCALE GENOMIC DNA]</scope>
    <source>
        <strain evidence="6">TNe-862</strain>
    </source>
</reference>
<dbReference type="InterPro" id="IPR019887">
    <property type="entry name" value="Tscrpt_reg_AsnC/Lrp_C"/>
</dbReference>
<dbReference type="OrthoDB" id="8526125at2"/>
<keyword evidence="3" id="KW-0804">Transcription</keyword>
<proteinExistence type="predicted"/>
<dbReference type="RefSeq" id="WP_091996761.1">
    <property type="nucleotide sequence ID" value="NZ_FMYQ01000008.1"/>
</dbReference>
<sequence>MEKLDSIDRGILDQLQRDGRISNSKLAVLFSLSETSCWRRLKRLEDAGLIDGYYTALNRRKLGLGVMAYVQIVCTQHSEEVTAEFERIIQASPNILACDNTTGEADYLLHVVAADLDDYSRFVEKVLRKLPGVFGIRSSISLRQVKSTRRLPII</sequence>
<dbReference type="InterPro" id="IPR011991">
    <property type="entry name" value="ArsR-like_HTH"/>
</dbReference>
<dbReference type="GO" id="GO:0006355">
    <property type="term" value="P:regulation of DNA-templated transcription"/>
    <property type="evidence" value="ECO:0007669"/>
    <property type="project" value="UniProtKB-ARBA"/>
</dbReference>
<protein>
    <submittedName>
        <fullName evidence="5">DNA-binding transcriptional regulator, Lrp family</fullName>
    </submittedName>
</protein>
<dbReference type="PANTHER" id="PTHR30154">
    <property type="entry name" value="LEUCINE-RESPONSIVE REGULATORY PROTEIN"/>
    <property type="match status" value="1"/>
</dbReference>
<evidence type="ECO:0000256" key="2">
    <source>
        <dbReference type="ARBA" id="ARBA00023125"/>
    </source>
</evidence>
<dbReference type="GO" id="GO:0043565">
    <property type="term" value="F:sequence-specific DNA binding"/>
    <property type="evidence" value="ECO:0007669"/>
    <property type="project" value="InterPro"/>
</dbReference>
<dbReference type="InterPro" id="IPR036390">
    <property type="entry name" value="WH_DNA-bd_sf"/>
</dbReference>
<evidence type="ECO:0000313" key="5">
    <source>
        <dbReference type="EMBL" id="SDC57239.1"/>
    </source>
</evidence>
<dbReference type="InterPro" id="IPR000485">
    <property type="entry name" value="AsnC-type_HTH_dom"/>
</dbReference>
<dbReference type="InterPro" id="IPR019888">
    <property type="entry name" value="Tscrpt_reg_AsnC-like"/>
</dbReference>
<evidence type="ECO:0000259" key="4">
    <source>
        <dbReference type="PROSITE" id="PS50956"/>
    </source>
</evidence>
<organism evidence="5 6">
    <name type="scientific">Paraburkholderia lycopersici</name>
    <dbReference type="NCBI Taxonomy" id="416944"/>
    <lineage>
        <taxon>Bacteria</taxon>
        <taxon>Pseudomonadati</taxon>
        <taxon>Pseudomonadota</taxon>
        <taxon>Betaproteobacteria</taxon>
        <taxon>Burkholderiales</taxon>
        <taxon>Burkholderiaceae</taxon>
        <taxon>Paraburkholderia</taxon>
    </lineage>
</organism>
<dbReference type="SMART" id="SM00344">
    <property type="entry name" value="HTH_ASNC"/>
    <property type="match status" value="1"/>
</dbReference>
<gene>
    <name evidence="5" type="ORF">SAMN05421548_10836</name>
</gene>
<name>A0A1G6MNX9_9BURK</name>
<dbReference type="InterPro" id="IPR036388">
    <property type="entry name" value="WH-like_DNA-bd_sf"/>
</dbReference>
<dbReference type="InterPro" id="IPR011008">
    <property type="entry name" value="Dimeric_a/b-barrel"/>
</dbReference>
<dbReference type="GO" id="GO:0043200">
    <property type="term" value="P:response to amino acid"/>
    <property type="evidence" value="ECO:0007669"/>
    <property type="project" value="TreeGrafter"/>
</dbReference>